<dbReference type="GO" id="GO:0033971">
    <property type="term" value="F:hydroxyisourate hydrolase activity"/>
    <property type="evidence" value="ECO:0007669"/>
    <property type="project" value="UniProtKB-EC"/>
</dbReference>
<comment type="function">
    <text evidence="2">Catalyzes the hydrolysis of 5-hydroxyisourate (HIU) to 2-oxo-4-hydroxy-4-carboxy-5-ureidoimidazoline (OHCU).</text>
</comment>
<dbReference type="PROSITE" id="PS00768">
    <property type="entry name" value="TRANSTHYRETIN_1"/>
    <property type="match status" value="1"/>
</dbReference>
<dbReference type="InterPro" id="IPR023418">
    <property type="entry name" value="Thyroxine_BS"/>
</dbReference>
<evidence type="ECO:0000256" key="5">
    <source>
        <dbReference type="ARBA" id="ARBA00012609"/>
    </source>
</evidence>
<reference evidence="12 13" key="1">
    <citation type="submission" date="2016-10" db="EMBL/GenBank/DDBJ databases">
        <authorList>
            <person name="de Groot N.N."/>
        </authorList>
    </citation>
    <scope>NUCLEOTIDE SEQUENCE [LARGE SCALE GENOMIC DNA]</scope>
    <source>
        <strain evidence="12 13">CGMCC 1.7659</strain>
    </source>
</reference>
<comment type="similarity">
    <text evidence="3 10">Belongs to the transthyretin family. 5-hydroxyisourate hydrolase subfamily.</text>
</comment>
<keyword evidence="7 10" id="KW-0659">Purine metabolism</keyword>
<proteinExistence type="inferred from homology"/>
<dbReference type="SUPFAM" id="SSF49472">
    <property type="entry name" value="Transthyretin (synonym: prealbumin)"/>
    <property type="match status" value="1"/>
</dbReference>
<dbReference type="AlphaFoldDB" id="A0A1I5ALC5"/>
<feature type="binding site" evidence="9">
    <location>
        <position position="114"/>
    </location>
    <ligand>
        <name>substrate</name>
    </ligand>
</feature>
<sequence>MGKLTTHVLDTMRGKPGAGIAIELFRLHADRRELLMRGLTDGDGRSHAPLLAEGAMQVGLYELDFHVGDYFATLGVALTEPRFLDVVTVRFGIADASAHLHVPLLVSPYGYSSYRGS</sequence>
<dbReference type="OrthoDB" id="9792386at2"/>
<dbReference type="EC" id="3.5.2.17" evidence="5 10"/>
<evidence type="ECO:0000256" key="2">
    <source>
        <dbReference type="ARBA" id="ARBA00002704"/>
    </source>
</evidence>
<dbReference type="PANTHER" id="PTHR10395">
    <property type="entry name" value="URICASE AND TRANSTHYRETIN-RELATED"/>
    <property type="match status" value="1"/>
</dbReference>
<comment type="subunit">
    <text evidence="4 10">Homotetramer.</text>
</comment>
<name>A0A1I5ALC5_9GAMM</name>
<evidence type="ECO:0000256" key="3">
    <source>
        <dbReference type="ARBA" id="ARBA00009850"/>
    </source>
</evidence>
<evidence type="ECO:0000256" key="1">
    <source>
        <dbReference type="ARBA" id="ARBA00001043"/>
    </source>
</evidence>
<evidence type="ECO:0000256" key="10">
    <source>
        <dbReference type="RuleBase" id="RU361270"/>
    </source>
</evidence>
<evidence type="ECO:0000256" key="4">
    <source>
        <dbReference type="ARBA" id="ARBA00011881"/>
    </source>
</evidence>
<dbReference type="InterPro" id="IPR036817">
    <property type="entry name" value="Transthyretin/HIU_hydrolase_sf"/>
</dbReference>
<dbReference type="InterPro" id="IPR014306">
    <property type="entry name" value="Hydroxyisourate_hydrolase"/>
</dbReference>
<accession>A0A1I5ALC5</accession>
<dbReference type="STRING" id="578942.SAMN05216289_13930"/>
<protein>
    <recommendedName>
        <fullName evidence="6 10">5-hydroxyisourate hydrolase</fullName>
        <shortName evidence="10">HIU hydrolase</shortName>
        <shortName evidence="10">HIUHase</shortName>
        <ecNumber evidence="5 10">3.5.2.17</ecNumber>
    </recommendedName>
</protein>
<keyword evidence="13" id="KW-1185">Reference proteome</keyword>
<keyword evidence="8 10" id="KW-0378">Hydrolase</keyword>
<dbReference type="EMBL" id="FOVF01000039">
    <property type="protein sequence ID" value="SFN63160.1"/>
    <property type="molecule type" value="Genomic_DNA"/>
</dbReference>
<evidence type="ECO:0000256" key="9">
    <source>
        <dbReference type="PIRSR" id="PIRSR600895-51"/>
    </source>
</evidence>
<dbReference type="Pfam" id="PF00576">
    <property type="entry name" value="Transthyretin"/>
    <property type="match status" value="1"/>
</dbReference>
<dbReference type="Proteomes" id="UP000198575">
    <property type="component" value="Unassembled WGS sequence"/>
</dbReference>
<evidence type="ECO:0000256" key="6">
    <source>
        <dbReference type="ARBA" id="ARBA00017539"/>
    </source>
</evidence>
<dbReference type="CDD" id="cd05822">
    <property type="entry name" value="TLP_HIUase"/>
    <property type="match status" value="1"/>
</dbReference>
<dbReference type="InterPro" id="IPR000895">
    <property type="entry name" value="Transthyretin/HIU_hydrolase"/>
</dbReference>
<feature type="binding site" evidence="9">
    <location>
        <position position="45"/>
    </location>
    <ligand>
        <name>substrate</name>
    </ligand>
</feature>
<evidence type="ECO:0000313" key="12">
    <source>
        <dbReference type="EMBL" id="SFN63160.1"/>
    </source>
</evidence>
<dbReference type="FunFam" id="2.60.40.180:FF:000005">
    <property type="entry name" value="5-hydroxyisourate hydrolase"/>
    <property type="match status" value="1"/>
</dbReference>
<dbReference type="PRINTS" id="PR00189">
    <property type="entry name" value="TRNSTHYRETIN"/>
</dbReference>
<organism evidence="12 13">
    <name type="scientific">Dokdonella immobilis</name>
    <dbReference type="NCBI Taxonomy" id="578942"/>
    <lineage>
        <taxon>Bacteria</taxon>
        <taxon>Pseudomonadati</taxon>
        <taxon>Pseudomonadota</taxon>
        <taxon>Gammaproteobacteria</taxon>
        <taxon>Lysobacterales</taxon>
        <taxon>Rhodanobacteraceae</taxon>
        <taxon>Dokdonella</taxon>
    </lineage>
</organism>
<comment type="catalytic activity">
    <reaction evidence="1 10">
        <text>5-hydroxyisourate + H2O = 5-hydroxy-2-oxo-4-ureido-2,5-dihydro-1H-imidazole-5-carboxylate + H(+)</text>
        <dbReference type="Rhea" id="RHEA:23736"/>
        <dbReference type="ChEBI" id="CHEBI:15377"/>
        <dbReference type="ChEBI" id="CHEBI:15378"/>
        <dbReference type="ChEBI" id="CHEBI:18072"/>
        <dbReference type="ChEBI" id="CHEBI:58639"/>
        <dbReference type="EC" id="3.5.2.17"/>
    </reaction>
</comment>
<dbReference type="NCBIfam" id="TIGR02962">
    <property type="entry name" value="hdxy_isourate"/>
    <property type="match status" value="1"/>
</dbReference>
<evidence type="ECO:0000259" key="11">
    <source>
        <dbReference type="Pfam" id="PF00576"/>
    </source>
</evidence>
<evidence type="ECO:0000256" key="8">
    <source>
        <dbReference type="ARBA" id="ARBA00022801"/>
    </source>
</evidence>
<dbReference type="InterPro" id="IPR023416">
    <property type="entry name" value="Transthyretin/HIU_hydrolase_d"/>
</dbReference>
<dbReference type="PANTHER" id="PTHR10395:SF7">
    <property type="entry name" value="5-HYDROXYISOURATE HYDROLASE"/>
    <property type="match status" value="1"/>
</dbReference>
<gene>
    <name evidence="12" type="ORF">SAMN05216289_13930</name>
</gene>
<feature type="binding site" evidence="9">
    <location>
        <position position="7"/>
    </location>
    <ligand>
        <name>substrate</name>
    </ligand>
</feature>
<feature type="domain" description="Transthyretin/hydroxyisourate hydrolase" evidence="11">
    <location>
        <begin position="4"/>
        <end position="116"/>
    </location>
</feature>
<dbReference type="RefSeq" id="WP_092410550.1">
    <property type="nucleotide sequence ID" value="NZ_FOVF01000039.1"/>
</dbReference>
<evidence type="ECO:0000256" key="7">
    <source>
        <dbReference type="ARBA" id="ARBA00022631"/>
    </source>
</evidence>
<dbReference type="GO" id="GO:0006144">
    <property type="term" value="P:purine nucleobase metabolic process"/>
    <property type="evidence" value="ECO:0007669"/>
    <property type="project" value="UniProtKB-KW"/>
</dbReference>
<dbReference type="Gene3D" id="2.60.40.180">
    <property type="entry name" value="Transthyretin/hydroxyisourate hydrolase domain"/>
    <property type="match status" value="1"/>
</dbReference>
<evidence type="ECO:0000313" key="13">
    <source>
        <dbReference type="Proteomes" id="UP000198575"/>
    </source>
</evidence>